<dbReference type="Proteomes" id="UP000015105">
    <property type="component" value="Chromosome 5D"/>
</dbReference>
<protein>
    <submittedName>
        <fullName evidence="1">Uncharacterized protein</fullName>
    </submittedName>
</protein>
<dbReference type="AlphaFoldDB" id="A0A453LUJ4"/>
<accession>A0A453LUJ4</accession>
<name>A0A453LUJ4_AEGTS</name>
<reference evidence="2" key="2">
    <citation type="journal article" date="2017" name="Nat. Plants">
        <title>The Aegilops tauschii genome reveals multiple impacts of transposons.</title>
        <authorList>
            <person name="Zhao G."/>
            <person name="Zou C."/>
            <person name="Li K."/>
            <person name="Wang K."/>
            <person name="Li T."/>
            <person name="Gao L."/>
            <person name="Zhang X."/>
            <person name="Wang H."/>
            <person name="Yang Z."/>
            <person name="Liu X."/>
            <person name="Jiang W."/>
            <person name="Mao L."/>
            <person name="Kong X."/>
            <person name="Jiao Y."/>
            <person name="Jia J."/>
        </authorList>
    </citation>
    <scope>NUCLEOTIDE SEQUENCE [LARGE SCALE GENOMIC DNA]</scope>
    <source>
        <strain evidence="2">cv. AL8/78</strain>
    </source>
</reference>
<reference evidence="1" key="4">
    <citation type="submission" date="2019-03" db="UniProtKB">
        <authorList>
            <consortium name="EnsemblPlants"/>
        </authorList>
    </citation>
    <scope>IDENTIFICATION</scope>
</reference>
<dbReference type="Gramene" id="AET5Gv20911800.1">
    <property type="protein sequence ID" value="AET5Gv20911800.1"/>
    <property type="gene ID" value="AET5Gv20911800"/>
</dbReference>
<organism evidence="1 2">
    <name type="scientific">Aegilops tauschii subsp. strangulata</name>
    <name type="common">Goatgrass</name>
    <dbReference type="NCBI Taxonomy" id="200361"/>
    <lineage>
        <taxon>Eukaryota</taxon>
        <taxon>Viridiplantae</taxon>
        <taxon>Streptophyta</taxon>
        <taxon>Embryophyta</taxon>
        <taxon>Tracheophyta</taxon>
        <taxon>Spermatophyta</taxon>
        <taxon>Magnoliopsida</taxon>
        <taxon>Liliopsida</taxon>
        <taxon>Poales</taxon>
        <taxon>Poaceae</taxon>
        <taxon>BOP clade</taxon>
        <taxon>Pooideae</taxon>
        <taxon>Triticodae</taxon>
        <taxon>Triticeae</taxon>
        <taxon>Triticinae</taxon>
        <taxon>Aegilops</taxon>
    </lineage>
</organism>
<reference evidence="1" key="5">
    <citation type="journal article" date="2021" name="G3 (Bethesda)">
        <title>Aegilops tauschii genome assembly Aet v5.0 features greater sequence contiguity and improved annotation.</title>
        <authorList>
            <person name="Wang L."/>
            <person name="Zhu T."/>
            <person name="Rodriguez J.C."/>
            <person name="Deal K.R."/>
            <person name="Dubcovsky J."/>
            <person name="McGuire P.E."/>
            <person name="Lux T."/>
            <person name="Spannagl M."/>
            <person name="Mayer K.F.X."/>
            <person name="Baldrich P."/>
            <person name="Meyers B.C."/>
            <person name="Huo N."/>
            <person name="Gu Y.Q."/>
            <person name="Zhou H."/>
            <person name="Devos K.M."/>
            <person name="Bennetzen J.L."/>
            <person name="Unver T."/>
            <person name="Budak H."/>
            <person name="Gulick P.J."/>
            <person name="Galiba G."/>
            <person name="Kalapos B."/>
            <person name="Nelson D.R."/>
            <person name="Li P."/>
            <person name="You F.M."/>
            <person name="Luo M.C."/>
            <person name="Dvorak J."/>
        </authorList>
    </citation>
    <scope>NUCLEOTIDE SEQUENCE [LARGE SCALE GENOMIC DNA]</scope>
    <source>
        <strain evidence="1">cv. AL8/78</strain>
    </source>
</reference>
<reference evidence="1" key="3">
    <citation type="journal article" date="2017" name="Nature">
        <title>Genome sequence of the progenitor of the wheat D genome Aegilops tauschii.</title>
        <authorList>
            <person name="Luo M.C."/>
            <person name="Gu Y.Q."/>
            <person name="Puiu D."/>
            <person name="Wang H."/>
            <person name="Twardziok S.O."/>
            <person name="Deal K.R."/>
            <person name="Huo N."/>
            <person name="Zhu T."/>
            <person name="Wang L."/>
            <person name="Wang Y."/>
            <person name="McGuire P.E."/>
            <person name="Liu S."/>
            <person name="Long H."/>
            <person name="Ramasamy R.K."/>
            <person name="Rodriguez J.C."/>
            <person name="Van S.L."/>
            <person name="Yuan L."/>
            <person name="Wang Z."/>
            <person name="Xia Z."/>
            <person name="Xiao L."/>
            <person name="Anderson O.D."/>
            <person name="Ouyang S."/>
            <person name="Liang Y."/>
            <person name="Zimin A.V."/>
            <person name="Pertea G."/>
            <person name="Qi P."/>
            <person name="Bennetzen J.L."/>
            <person name="Dai X."/>
            <person name="Dawson M.W."/>
            <person name="Muller H.G."/>
            <person name="Kugler K."/>
            <person name="Rivarola-Duarte L."/>
            <person name="Spannagl M."/>
            <person name="Mayer K.F.X."/>
            <person name="Lu F.H."/>
            <person name="Bevan M.W."/>
            <person name="Leroy P."/>
            <person name="Li P."/>
            <person name="You F.M."/>
            <person name="Sun Q."/>
            <person name="Liu Z."/>
            <person name="Lyons E."/>
            <person name="Wicker T."/>
            <person name="Salzberg S.L."/>
            <person name="Devos K.M."/>
            <person name="Dvorak J."/>
        </authorList>
    </citation>
    <scope>NUCLEOTIDE SEQUENCE [LARGE SCALE GENOMIC DNA]</scope>
    <source>
        <strain evidence="1">cv. AL8/78</strain>
    </source>
</reference>
<dbReference type="EnsemblPlants" id="AET5Gv20911800.1">
    <property type="protein sequence ID" value="AET5Gv20911800.1"/>
    <property type="gene ID" value="AET5Gv20911800"/>
</dbReference>
<evidence type="ECO:0000313" key="2">
    <source>
        <dbReference type="Proteomes" id="UP000015105"/>
    </source>
</evidence>
<reference evidence="2" key="1">
    <citation type="journal article" date="2014" name="Science">
        <title>Ancient hybridizations among the ancestral genomes of bread wheat.</title>
        <authorList>
            <consortium name="International Wheat Genome Sequencing Consortium,"/>
            <person name="Marcussen T."/>
            <person name="Sandve S.R."/>
            <person name="Heier L."/>
            <person name="Spannagl M."/>
            <person name="Pfeifer M."/>
            <person name="Jakobsen K.S."/>
            <person name="Wulff B.B."/>
            <person name="Steuernagel B."/>
            <person name="Mayer K.F."/>
            <person name="Olsen O.A."/>
        </authorList>
    </citation>
    <scope>NUCLEOTIDE SEQUENCE [LARGE SCALE GENOMIC DNA]</scope>
    <source>
        <strain evidence="2">cv. AL8/78</strain>
    </source>
</reference>
<evidence type="ECO:0000313" key="1">
    <source>
        <dbReference type="EnsemblPlants" id="AET5Gv20911800.1"/>
    </source>
</evidence>
<keyword evidence="2" id="KW-1185">Reference proteome</keyword>
<sequence>MPILVHISSQCWSIHRQAKSSIKFLPSQVIWQGKAKACLPKEEELQNRRLHRLHSSNYLPGSLQFGSLRCENTEHICSEAAELESTSTPISVVPLPFHPTGGRRGGRSGPRWTRRCRRRSCCGR</sequence>
<proteinExistence type="predicted"/>